<comment type="caution">
    <text evidence="1">The sequence shown here is derived from an EMBL/GenBank/DDBJ whole genome shotgun (WGS) entry which is preliminary data.</text>
</comment>
<dbReference type="Proteomes" id="UP001152795">
    <property type="component" value="Unassembled WGS sequence"/>
</dbReference>
<evidence type="ECO:0000313" key="1">
    <source>
        <dbReference type="EMBL" id="CAB4045960.1"/>
    </source>
</evidence>
<proteinExistence type="predicted"/>
<organism evidence="1 2">
    <name type="scientific">Paramuricea clavata</name>
    <name type="common">Red gorgonian</name>
    <name type="synonym">Violescent sea-whip</name>
    <dbReference type="NCBI Taxonomy" id="317549"/>
    <lineage>
        <taxon>Eukaryota</taxon>
        <taxon>Metazoa</taxon>
        <taxon>Cnidaria</taxon>
        <taxon>Anthozoa</taxon>
        <taxon>Octocorallia</taxon>
        <taxon>Malacalcyonacea</taxon>
        <taxon>Plexauridae</taxon>
        <taxon>Paramuricea</taxon>
    </lineage>
</organism>
<dbReference type="EMBL" id="CACRXK020043836">
    <property type="protein sequence ID" value="CAB4045960.1"/>
    <property type="molecule type" value="Genomic_DNA"/>
</dbReference>
<dbReference type="AlphaFoldDB" id="A0A7D9KQ46"/>
<keyword evidence="2" id="KW-1185">Reference proteome</keyword>
<gene>
    <name evidence="1" type="ORF">PACLA_8A073092</name>
</gene>
<protein>
    <submittedName>
        <fullName evidence="1">Uncharacterized protein</fullName>
    </submittedName>
</protein>
<evidence type="ECO:0000313" key="2">
    <source>
        <dbReference type="Proteomes" id="UP001152795"/>
    </source>
</evidence>
<sequence length="92" mass="10659">MRLPEEQKWSLGTCIKQVGPRSYEVRCGERTYTRNRRHIRKTAEKFRDSGRSSDSAKCQTFCKPIVSTSNSMTGPEDPVLLRRSTRDRKPPD</sequence>
<reference evidence="1" key="1">
    <citation type="submission" date="2020-04" db="EMBL/GenBank/DDBJ databases">
        <authorList>
            <person name="Alioto T."/>
            <person name="Alioto T."/>
            <person name="Gomez Garrido J."/>
        </authorList>
    </citation>
    <scope>NUCLEOTIDE SEQUENCE</scope>
    <source>
        <strain evidence="1">A484AB</strain>
    </source>
</reference>
<accession>A0A7D9KQ46</accession>
<name>A0A7D9KQ46_PARCT</name>
<feature type="non-terminal residue" evidence="1">
    <location>
        <position position="92"/>
    </location>
</feature>